<dbReference type="Proteomes" id="UP000789570">
    <property type="component" value="Unassembled WGS sequence"/>
</dbReference>
<feature type="compositionally biased region" description="Polar residues" evidence="3">
    <location>
        <begin position="281"/>
        <end position="293"/>
    </location>
</feature>
<keyword evidence="2" id="KW-0677">Repeat</keyword>
<feature type="non-terminal residue" evidence="6">
    <location>
        <position position="1"/>
    </location>
</feature>
<comment type="caution">
    <text evidence="6">The sequence shown here is derived from an EMBL/GenBank/DDBJ whole genome shotgun (WGS) entry which is preliminary data.</text>
</comment>
<keyword evidence="4" id="KW-1133">Transmembrane helix</keyword>
<name>A0A9N9CQX3_9GLOM</name>
<feature type="transmembrane region" description="Helical" evidence="4">
    <location>
        <begin position="318"/>
        <end position="337"/>
    </location>
</feature>
<evidence type="ECO:0000256" key="2">
    <source>
        <dbReference type="ARBA" id="ARBA00022737"/>
    </source>
</evidence>
<reference evidence="6" key="1">
    <citation type="submission" date="2021-06" db="EMBL/GenBank/DDBJ databases">
        <authorList>
            <person name="Kallberg Y."/>
            <person name="Tangrot J."/>
            <person name="Rosling A."/>
        </authorList>
    </citation>
    <scope>NUCLEOTIDE SEQUENCE</scope>
    <source>
        <strain evidence="6">UK204</strain>
    </source>
</reference>
<evidence type="ECO:0000313" key="7">
    <source>
        <dbReference type="Proteomes" id="UP000789570"/>
    </source>
</evidence>
<dbReference type="InterPro" id="IPR015915">
    <property type="entry name" value="Kelch-typ_b-propeller"/>
</dbReference>
<proteinExistence type="predicted"/>
<dbReference type="OrthoDB" id="10251809at2759"/>
<evidence type="ECO:0000256" key="5">
    <source>
        <dbReference type="SAM" id="SignalP"/>
    </source>
</evidence>
<feature type="compositionally biased region" description="Low complexity" evidence="3">
    <location>
        <begin position="294"/>
        <end position="307"/>
    </location>
</feature>
<dbReference type="Gene3D" id="2.120.10.80">
    <property type="entry name" value="Kelch-type beta propeller"/>
    <property type="match status" value="2"/>
</dbReference>
<keyword evidence="1" id="KW-0880">Kelch repeat</keyword>
<dbReference type="SUPFAM" id="SSF117281">
    <property type="entry name" value="Kelch motif"/>
    <property type="match status" value="1"/>
</dbReference>
<evidence type="ECO:0000256" key="4">
    <source>
        <dbReference type="SAM" id="Phobius"/>
    </source>
</evidence>
<dbReference type="PANTHER" id="PTHR46093:SF18">
    <property type="entry name" value="FIBRONECTIN TYPE-III DOMAIN-CONTAINING PROTEIN"/>
    <property type="match status" value="1"/>
</dbReference>
<dbReference type="AlphaFoldDB" id="A0A9N9CQX3"/>
<feature type="region of interest" description="Disordered" evidence="3">
    <location>
        <begin position="281"/>
        <end position="307"/>
    </location>
</feature>
<organism evidence="6 7">
    <name type="scientific">Funneliformis caledonium</name>
    <dbReference type="NCBI Taxonomy" id="1117310"/>
    <lineage>
        <taxon>Eukaryota</taxon>
        <taxon>Fungi</taxon>
        <taxon>Fungi incertae sedis</taxon>
        <taxon>Mucoromycota</taxon>
        <taxon>Glomeromycotina</taxon>
        <taxon>Glomeromycetes</taxon>
        <taxon>Glomerales</taxon>
        <taxon>Glomeraceae</taxon>
        <taxon>Funneliformis</taxon>
    </lineage>
</organism>
<sequence>MLRNPLTCIELWFLFQFLLLDVNCQMIPFKPKNRRDHTATYIDDKLYIFGGSHLSTDGNFFYHDFSVKFNTKNLSWQDLSNIKSVPPIHYGAASARGGENNNTLFLYGGVDYDPNMALVYTFDPQNEIWSVPEIKVPDISVNVPRKDLLTGIVDYNGKMYLWGGRSGSSANAPISRFIYGATIMSRSIIYTGGFRLDTGTLPLNEVFIYDTINNSWSTKTTSGKIPSARDEFSVVLGARFGINSVNKVDYDPLDGGDILLLDISNNDEYVWTNEFEPLLSSSTNTTYPSSKTATSPSPFNNSQQSNKSSLSATSIADAVAGTLFSGILLLLGCFFLYKWNHKRNKLLIPGSENREYIFTKGNNNSQKMAQLTINNNYNHHGKEVLQAPRNESTTNHELLTISELKDDILQTLKHDNNKKISLQNIDSEALQNLQNNGQASNSNIT</sequence>
<evidence type="ECO:0000313" key="6">
    <source>
        <dbReference type="EMBL" id="CAG8610909.1"/>
    </source>
</evidence>
<keyword evidence="5" id="KW-0732">Signal</keyword>
<feature type="signal peptide" evidence="5">
    <location>
        <begin position="1"/>
        <end position="24"/>
    </location>
</feature>
<dbReference type="EMBL" id="CAJVPQ010002865">
    <property type="protein sequence ID" value="CAG8610909.1"/>
    <property type="molecule type" value="Genomic_DNA"/>
</dbReference>
<keyword evidence="7" id="KW-1185">Reference proteome</keyword>
<keyword evidence="4" id="KW-0472">Membrane</keyword>
<protein>
    <submittedName>
        <fullName evidence="6">5860_t:CDS:1</fullName>
    </submittedName>
</protein>
<feature type="chain" id="PRO_5040489887" evidence="5">
    <location>
        <begin position="25"/>
        <end position="445"/>
    </location>
</feature>
<evidence type="ECO:0000256" key="3">
    <source>
        <dbReference type="SAM" id="MobiDB-lite"/>
    </source>
</evidence>
<dbReference type="PANTHER" id="PTHR46093">
    <property type="entry name" value="ACYL-COA-BINDING DOMAIN-CONTAINING PROTEIN 5"/>
    <property type="match status" value="1"/>
</dbReference>
<evidence type="ECO:0000256" key="1">
    <source>
        <dbReference type="ARBA" id="ARBA00022441"/>
    </source>
</evidence>
<accession>A0A9N9CQX3</accession>
<keyword evidence="4" id="KW-0812">Transmembrane</keyword>
<gene>
    <name evidence="6" type="ORF">FCALED_LOCUS9064</name>
</gene>
<dbReference type="Pfam" id="PF24681">
    <property type="entry name" value="Kelch_KLHDC2_KLHL20_DRC7"/>
    <property type="match status" value="1"/>
</dbReference>